<sequence length="246" mass="24900">MVLPSSEMKPGPRQPASASSSAARCAGAGSNWRPMAASSTKFRPCSQPMTKPAAGAGSAALRPCSATGRAPGRSRSCRSTARTGCTGGSCAGPSCRPGRTAAPTRQTATAPAAARAPAPPAGPAPARPPRRHVQRRSGGVVAHSSEKHSGTGEHQQLGADEVERQAGQGAGRHRQQRRQRPGRQQVDDHGGDAVVDGAADQHGAEVAPPLAPAGRRHGAGGEGPTAVDLPGEEDGAQEGQQARQIE</sequence>
<protein>
    <submittedName>
        <fullName evidence="2">Uncharacterized protein</fullName>
    </submittedName>
</protein>
<feature type="compositionally biased region" description="Low complexity" evidence="1">
    <location>
        <begin position="16"/>
        <end position="30"/>
    </location>
</feature>
<feature type="compositionally biased region" description="Basic residues" evidence="1">
    <location>
        <begin position="171"/>
        <end position="181"/>
    </location>
</feature>
<dbReference type="Proteomes" id="UP000008311">
    <property type="component" value="Unassembled WGS sequence"/>
</dbReference>
<feature type="compositionally biased region" description="Low complexity" evidence="1">
    <location>
        <begin position="192"/>
        <end position="201"/>
    </location>
</feature>
<evidence type="ECO:0000313" key="2">
    <source>
        <dbReference type="EMBL" id="EEF25236.1"/>
    </source>
</evidence>
<dbReference type="InParanoid" id="B9TFX8"/>
<feature type="compositionally biased region" description="Low complexity" evidence="1">
    <location>
        <begin position="96"/>
        <end position="116"/>
    </location>
</feature>
<reference evidence="3" key="1">
    <citation type="journal article" date="2010" name="Nat. Biotechnol.">
        <title>Draft genome sequence of the oilseed species Ricinus communis.</title>
        <authorList>
            <person name="Chan A.P."/>
            <person name="Crabtree J."/>
            <person name="Zhao Q."/>
            <person name="Lorenzi H."/>
            <person name="Orvis J."/>
            <person name="Puiu D."/>
            <person name="Melake-Berhan A."/>
            <person name="Jones K.M."/>
            <person name="Redman J."/>
            <person name="Chen G."/>
            <person name="Cahoon E.B."/>
            <person name="Gedil M."/>
            <person name="Stanke M."/>
            <person name="Haas B.J."/>
            <person name="Wortman J.R."/>
            <person name="Fraser-Liggett C.M."/>
            <person name="Ravel J."/>
            <person name="Rabinowicz P.D."/>
        </authorList>
    </citation>
    <scope>NUCLEOTIDE SEQUENCE [LARGE SCALE GENOMIC DNA]</scope>
    <source>
        <strain evidence="3">cv. Hale</strain>
    </source>
</reference>
<proteinExistence type="predicted"/>
<organism evidence="2 3">
    <name type="scientific">Ricinus communis</name>
    <name type="common">Castor bean</name>
    <dbReference type="NCBI Taxonomy" id="3988"/>
    <lineage>
        <taxon>Eukaryota</taxon>
        <taxon>Viridiplantae</taxon>
        <taxon>Streptophyta</taxon>
        <taxon>Embryophyta</taxon>
        <taxon>Tracheophyta</taxon>
        <taxon>Spermatophyta</taxon>
        <taxon>Magnoliopsida</taxon>
        <taxon>eudicotyledons</taxon>
        <taxon>Gunneridae</taxon>
        <taxon>Pentapetalae</taxon>
        <taxon>rosids</taxon>
        <taxon>fabids</taxon>
        <taxon>Malpighiales</taxon>
        <taxon>Euphorbiaceae</taxon>
        <taxon>Acalyphoideae</taxon>
        <taxon>Acalypheae</taxon>
        <taxon>Ricinus</taxon>
    </lineage>
</organism>
<evidence type="ECO:0000313" key="3">
    <source>
        <dbReference type="Proteomes" id="UP000008311"/>
    </source>
</evidence>
<name>B9TFX8_RICCO</name>
<feature type="non-terminal residue" evidence="2">
    <location>
        <position position="246"/>
    </location>
</feature>
<evidence type="ECO:0000256" key="1">
    <source>
        <dbReference type="SAM" id="MobiDB-lite"/>
    </source>
</evidence>
<keyword evidence="3" id="KW-1185">Reference proteome</keyword>
<feature type="compositionally biased region" description="Pro residues" evidence="1">
    <location>
        <begin position="117"/>
        <end position="127"/>
    </location>
</feature>
<gene>
    <name evidence="2" type="ORF">RCOM_1955430</name>
</gene>
<accession>B9TFX8</accession>
<feature type="region of interest" description="Disordered" evidence="1">
    <location>
        <begin position="1"/>
        <end position="246"/>
    </location>
</feature>
<dbReference type="EMBL" id="EQ980189">
    <property type="protein sequence ID" value="EEF25236.1"/>
    <property type="molecule type" value="Genomic_DNA"/>
</dbReference>
<dbReference type="AlphaFoldDB" id="B9TFX8"/>